<reference evidence="2" key="2">
    <citation type="submission" date="2020-09" db="EMBL/GenBank/DDBJ databases">
        <authorList>
            <person name="Sun Q."/>
            <person name="Zhou Y."/>
        </authorList>
    </citation>
    <scope>NUCLEOTIDE SEQUENCE</scope>
    <source>
        <strain evidence="2">CGMCC 1.14988</strain>
    </source>
</reference>
<evidence type="ECO:0008006" key="4">
    <source>
        <dbReference type="Google" id="ProtNLM"/>
    </source>
</evidence>
<keyword evidence="3" id="KW-1185">Reference proteome</keyword>
<dbReference type="Proteomes" id="UP000650511">
    <property type="component" value="Unassembled WGS sequence"/>
</dbReference>
<dbReference type="AlphaFoldDB" id="A0A8J3A8E4"/>
<dbReference type="OrthoDB" id="9808866at2"/>
<evidence type="ECO:0000313" key="3">
    <source>
        <dbReference type="Proteomes" id="UP000650511"/>
    </source>
</evidence>
<organism evidence="2 3">
    <name type="scientific">Egicoccus halophilus</name>
    <dbReference type="NCBI Taxonomy" id="1670830"/>
    <lineage>
        <taxon>Bacteria</taxon>
        <taxon>Bacillati</taxon>
        <taxon>Actinomycetota</taxon>
        <taxon>Nitriliruptoria</taxon>
        <taxon>Egicoccales</taxon>
        <taxon>Egicoccaceae</taxon>
        <taxon>Egicoccus</taxon>
    </lineage>
</organism>
<proteinExistence type="predicted"/>
<feature type="compositionally biased region" description="Basic and acidic residues" evidence="1">
    <location>
        <begin position="8"/>
        <end position="21"/>
    </location>
</feature>
<protein>
    <recommendedName>
        <fullName evidence="4">1,4-alpha-glucan branching enzyme</fullName>
    </recommendedName>
</protein>
<comment type="caution">
    <text evidence="2">The sequence shown here is derived from an EMBL/GenBank/DDBJ whole genome shotgun (WGS) entry which is preliminary data.</text>
</comment>
<dbReference type="EMBL" id="BMHA01000003">
    <property type="protein sequence ID" value="GGI04549.1"/>
    <property type="molecule type" value="Genomic_DNA"/>
</dbReference>
<name>A0A8J3A8E4_9ACTN</name>
<accession>A0A8J3A8E4</accession>
<feature type="region of interest" description="Disordered" evidence="1">
    <location>
        <begin position="1"/>
        <end position="47"/>
    </location>
</feature>
<evidence type="ECO:0000313" key="2">
    <source>
        <dbReference type="EMBL" id="GGI04549.1"/>
    </source>
</evidence>
<reference evidence="2" key="1">
    <citation type="journal article" date="2014" name="Int. J. Syst. Evol. Microbiol.">
        <title>Complete genome sequence of Corynebacterium casei LMG S-19264T (=DSM 44701T), isolated from a smear-ripened cheese.</title>
        <authorList>
            <consortium name="US DOE Joint Genome Institute (JGI-PGF)"/>
            <person name="Walter F."/>
            <person name="Albersmeier A."/>
            <person name="Kalinowski J."/>
            <person name="Ruckert C."/>
        </authorList>
    </citation>
    <scope>NUCLEOTIDE SEQUENCE</scope>
    <source>
        <strain evidence="2">CGMCC 1.14988</strain>
    </source>
</reference>
<gene>
    <name evidence="2" type="ORF">GCM10011354_09650</name>
</gene>
<sequence length="94" mass="10505">MSESTTTTDHDEIRSWAEARDAVPATPRGTEEADGGPGVLTLDVQGHGADESELEHVDWDVWFDKFEAEKLAFLYQEQKADGETSTFFKLVSRD</sequence>
<dbReference type="RefSeq" id="WP_130649681.1">
    <property type="nucleotide sequence ID" value="NZ_BMHA01000003.1"/>
</dbReference>
<evidence type="ECO:0000256" key="1">
    <source>
        <dbReference type="SAM" id="MobiDB-lite"/>
    </source>
</evidence>